<dbReference type="Gene3D" id="3.80.10.10">
    <property type="entry name" value="Ribonuclease Inhibitor"/>
    <property type="match status" value="5"/>
</dbReference>
<sequence>MKQKMIRKIILVVLFVFVIPLFGVLSNVLNADEISRRTPKQLVTGIYEDSDTTFHYYKLSDGTYGISLTDAGLTQGGAITLPETHKSKNVTAIMAGGFKDCSATQILFPNSHITTIDYEAFFCSDITSIVLPYTLSAIGDSAFYGCNDLTSVTFTNSSKTTSDDACSVSDDEGVEYSELSKIPDFCFFKCNSLRELKLPYKISEIGYEAFYGCVNLNTSIYFSSYLKTIRARAFQSCVNLKEVYIPTAFFTASDTDIEAHAFNNCSSSLKFYFSGIEDNIAAWETKHPNWGLYSDISASKYTYNVNAGDIAVESDWQYQTIDGKVTILNYLGPTSNVKVISIPTKLPAQSNNLVTEISQDALNTIQSTLVRLYLPYSLERINNLYFQNFDNLLYIGVNSDCKTSTDVSNPSIDLSQITGLKYIGTRAFCYLPKRDSIVSIKLPYSLIAVGDFAFGQEDTTNNYNFLFVKEFTWDYKEGVSALEVVGHDAFYKMGLRASGKGNNGSNNIVNDKEYYNHYIQSNGTKNYSLTTLVFPKTFKSFGLNDADRTKYGFSKPDIDKYQRPAHIFACSPLIEKVFFRGDSSSPDLFLGLQIFCLNESLRTIIFEERPGKSITFQTQNGVWAQPSIGSNAGSNYNDFYADPFLQTLVLPNTSTTLRIQKMAFQGNARACMYLTSTMGNNMVGNTEQAPMDFFNKTTRSDITLDSKTLWNKIGDESYFDATNNKGYHGYAFASNVADTNTFRQEAVYGIDQNMPYHENIHYKETITNEHILNEQGDASLDIEVGATTNDELVMQDKCAFVLDKTNTKAIMSKYLYDRRDASFTGTAVIPPAISFNNTSYPVTEIGDSAFSAAFCDNQHGQKSYPTSYKDLSKVYLPDTITRIGEYAFMRAYGVSEVSTYTTYNGSSTTIATGNEYVMPSALRTIGRHAFSFCNIKQFRKIPYSCLFDENTHSTTYQTSVFSNNLSLRKITFRSSDLANSAESTSSKYYQTTTYQTTSTDPTSTSNMKYTCSLYSNDAVSNNKNALLILLNRNLTDYNVDNVGNSDYKSGRFEGLYKSGEALYGAYRMGFFIKTLAIGSYKTDGNGNLLNQALFSAVCDKSSNNAEPTDSYIYLYKSIKDYNTNYYDLTAMSFSSGATLSLPENMFNGCESLQAIEFPKLDEDDEVSIPAGLFANIRTASLKFRTPDSSGVMHDMENGVLDLTYTGLVGIGDEAFKNVSGITKVITPELETHTFTIGTSAFSGCTNLEELDSSTTTTKMNVSNEAFKGCSRLSTISFASSNLTLGANCFEDSAITSITWPSNSSAKVAIGSAAFKNNPFLTTLTLHPGTTSLEGSAFENCTALSSVTASGNLAMLENLGSSSFKNCTALNNFDFSKFTVLNKIGSSSFTAKNATAEHTICPGGIINLPESIESIEGSVFQNTYVTQINIKSKKIKLGSNCMANCPTLTKVEFTNRDCQFSNYSNSDYFSNDPNLTTVILPTGFDVVNTMPSLFTNSSNAKIYTYKKNTEVTNIPDSAKTWRFFTDGQALRLYYYAETSLDLLNADDKLLDQTNGLYWTIKNGVFFELGSASSVSNRVVTFSSGHTLDESGNLT</sequence>
<dbReference type="PANTHER" id="PTHR45661">
    <property type="entry name" value="SURFACE ANTIGEN"/>
    <property type="match status" value="1"/>
</dbReference>
<dbReference type="InterPro" id="IPR026906">
    <property type="entry name" value="LRR_5"/>
</dbReference>
<dbReference type="Proteomes" id="UP000593591">
    <property type="component" value="Chromosome"/>
</dbReference>
<accession>A0A7M1XJK7</accession>
<dbReference type="InterPro" id="IPR032675">
    <property type="entry name" value="LRR_dom_sf"/>
</dbReference>
<evidence type="ECO:0008006" key="3">
    <source>
        <dbReference type="Google" id="ProtNLM"/>
    </source>
</evidence>
<organism evidence="1 2">
    <name type="scientific">Treponema rectale</name>
    <dbReference type="NCBI Taxonomy" id="744512"/>
    <lineage>
        <taxon>Bacteria</taxon>
        <taxon>Pseudomonadati</taxon>
        <taxon>Spirochaetota</taxon>
        <taxon>Spirochaetia</taxon>
        <taxon>Spirochaetales</taxon>
        <taxon>Treponemataceae</taxon>
        <taxon>Treponema</taxon>
    </lineage>
</organism>
<evidence type="ECO:0000313" key="2">
    <source>
        <dbReference type="Proteomes" id="UP000593591"/>
    </source>
</evidence>
<dbReference type="PANTHER" id="PTHR45661:SF3">
    <property type="entry name" value="IG-LIKE DOMAIN-CONTAINING PROTEIN"/>
    <property type="match status" value="1"/>
</dbReference>
<reference evidence="1 2" key="1">
    <citation type="submission" date="2018-08" db="EMBL/GenBank/DDBJ databases">
        <title>The first complete genome of Treponema rectale (CHPAT), a commensal spirochete of the bovine rectum.</title>
        <authorList>
            <person name="Staton G.J."/>
            <person name="Clegg S.R."/>
            <person name="Carter S.D."/>
            <person name="Radford A.D."/>
            <person name="Darby A."/>
            <person name="Hall N."/>
            <person name="Birtles R.J."/>
            <person name="Evans N.J."/>
        </authorList>
    </citation>
    <scope>NUCLEOTIDE SEQUENCE [LARGE SCALE GENOMIC DNA]</scope>
    <source>
        <strain evidence="1 2">CHPA</strain>
    </source>
</reference>
<gene>
    <name evidence="1" type="ORF">DYE49_03745</name>
</gene>
<dbReference type="KEGG" id="trc:DYE49_03745"/>
<proteinExistence type="predicted"/>
<protein>
    <recommendedName>
        <fullName evidence="3">Leucine rich repeat-containing protein</fullName>
    </recommendedName>
</protein>
<dbReference type="InterPro" id="IPR053139">
    <property type="entry name" value="Surface_bspA-like"/>
</dbReference>
<dbReference type="SUPFAM" id="SSF52058">
    <property type="entry name" value="L domain-like"/>
    <property type="match status" value="2"/>
</dbReference>
<dbReference type="EMBL" id="CP031517">
    <property type="protein sequence ID" value="QOS39617.1"/>
    <property type="molecule type" value="Genomic_DNA"/>
</dbReference>
<evidence type="ECO:0000313" key="1">
    <source>
        <dbReference type="EMBL" id="QOS39617.1"/>
    </source>
</evidence>
<dbReference type="Pfam" id="PF13306">
    <property type="entry name" value="LRR_5"/>
    <property type="match status" value="8"/>
</dbReference>
<name>A0A7M1XJK7_9SPIR</name>